<sequence>MLDDTDDILALSKRLIEELPPRLLKTDESFVTVTPTQVNIWNGDGSLTAIIDIPTEKVHILIGEVIDIENELLAVVEEELSHG</sequence>
<dbReference type="Proteomes" id="UP000294134">
    <property type="component" value="Segment"/>
</dbReference>
<dbReference type="InterPro" id="IPR001633">
    <property type="entry name" value="EAL_dom"/>
</dbReference>
<feature type="domain" description="EAL" evidence="1">
    <location>
        <begin position="1"/>
        <end position="83"/>
    </location>
</feature>
<evidence type="ECO:0000313" key="2">
    <source>
        <dbReference type="EMBL" id="QBJ02562.1"/>
    </source>
</evidence>
<organism evidence="2 3">
    <name type="scientific">Pseudomonas phage Psa21</name>
    <dbReference type="NCBI Taxonomy" id="2530023"/>
    <lineage>
        <taxon>Viruses</taxon>
        <taxon>Duplodnaviria</taxon>
        <taxon>Heunggongvirae</taxon>
        <taxon>Uroviricota</taxon>
        <taxon>Caudoviricetes</taxon>
        <taxon>Chimalliviridae</taxon>
        <taxon>Tepukevirus</taxon>
        <taxon>Tepukevirus Psa21</taxon>
    </lineage>
</organism>
<proteinExistence type="predicted"/>
<reference evidence="2 3" key="1">
    <citation type="submission" date="2019-02" db="EMBL/GenBank/DDBJ databases">
        <authorList>
            <person name="Frampton R.A."/>
            <person name="Wojtus J.K."/>
            <person name="Fineran P.C."/>
            <person name="Hendrickson H.L."/>
        </authorList>
    </citation>
    <scope>NUCLEOTIDE SEQUENCE [LARGE SCALE GENOMIC DNA]</scope>
</reference>
<keyword evidence="3" id="KW-1185">Reference proteome</keyword>
<evidence type="ECO:0000259" key="1">
    <source>
        <dbReference type="PROSITE" id="PS50883"/>
    </source>
</evidence>
<dbReference type="EMBL" id="MK552327">
    <property type="protein sequence ID" value="QBJ02562.1"/>
    <property type="molecule type" value="Genomic_DNA"/>
</dbReference>
<evidence type="ECO:0000313" key="3">
    <source>
        <dbReference type="Proteomes" id="UP000294134"/>
    </source>
</evidence>
<accession>A0A481W4G8</accession>
<protein>
    <recommendedName>
        <fullName evidence="1">EAL domain-containing protein</fullName>
    </recommendedName>
</protein>
<gene>
    <name evidence="2" type="ORF">PSA21_32</name>
</gene>
<dbReference type="PROSITE" id="PS50883">
    <property type="entry name" value="EAL"/>
    <property type="match status" value="1"/>
</dbReference>
<name>A0A481W4G8_9CAUD</name>